<gene>
    <name evidence="2" type="ORF">ACFSC2_07715</name>
</gene>
<dbReference type="EMBL" id="JBHUDZ010000007">
    <property type="protein sequence ID" value="MFD1602619.1"/>
    <property type="molecule type" value="Genomic_DNA"/>
</dbReference>
<organism evidence="2 3">
    <name type="scientific">Flavobacterium artemisiae</name>
    <dbReference type="NCBI Taxonomy" id="2126556"/>
    <lineage>
        <taxon>Bacteria</taxon>
        <taxon>Pseudomonadati</taxon>
        <taxon>Bacteroidota</taxon>
        <taxon>Flavobacteriia</taxon>
        <taxon>Flavobacteriales</taxon>
        <taxon>Flavobacteriaceae</taxon>
        <taxon>Flavobacterium</taxon>
    </lineage>
</organism>
<name>A0ABW4HAW4_9FLAO</name>
<feature type="coiled-coil region" evidence="1">
    <location>
        <begin position="32"/>
        <end position="59"/>
    </location>
</feature>
<dbReference type="PROSITE" id="PS51257">
    <property type="entry name" value="PROKAR_LIPOPROTEIN"/>
    <property type="match status" value="1"/>
</dbReference>
<reference evidence="3" key="1">
    <citation type="journal article" date="2019" name="Int. J. Syst. Evol. Microbiol.">
        <title>The Global Catalogue of Microorganisms (GCM) 10K type strain sequencing project: providing services to taxonomists for standard genome sequencing and annotation.</title>
        <authorList>
            <consortium name="The Broad Institute Genomics Platform"/>
            <consortium name="The Broad Institute Genome Sequencing Center for Infectious Disease"/>
            <person name="Wu L."/>
            <person name="Ma J."/>
        </authorList>
    </citation>
    <scope>NUCLEOTIDE SEQUENCE [LARGE SCALE GENOMIC DNA]</scope>
    <source>
        <strain evidence="3">CCUG 70865</strain>
    </source>
</reference>
<proteinExistence type="predicted"/>
<dbReference type="RefSeq" id="WP_379816818.1">
    <property type="nucleotide sequence ID" value="NZ_JBHUDZ010000007.1"/>
</dbReference>
<evidence type="ECO:0000256" key="1">
    <source>
        <dbReference type="SAM" id="Coils"/>
    </source>
</evidence>
<accession>A0ABW4HAW4</accession>
<sequence>MKKLILMIICFLVLSCKKQDVDQDKSFPNKENEALKKKNDSLKRKLEIAQEAIIVLQDRNIWYDEEFDNTDFKNKGIADPEKFIINELKKRNDLIPMKAALGGKMSFGNIQLLGSKFLIAFYEDGHVEGKSIYSYKLNDSGKIEFKLMGSEEN</sequence>
<keyword evidence="1" id="KW-0175">Coiled coil</keyword>
<keyword evidence="3" id="KW-1185">Reference proteome</keyword>
<protein>
    <submittedName>
        <fullName evidence="2">Uncharacterized protein</fullName>
    </submittedName>
</protein>
<comment type="caution">
    <text evidence="2">The sequence shown here is derived from an EMBL/GenBank/DDBJ whole genome shotgun (WGS) entry which is preliminary data.</text>
</comment>
<dbReference type="Proteomes" id="UP001597138">
    <property type="component" value="Unassembled WGS sequence"/>
</dbReference>
<evidence type="ECO:0000313" key="3">
    <source>
        <dbReference type="Proteomes" id="UP001597138"/>
    </source>
</evidence>
<evidence type="ECO:0000313" key="2">
    <source>
        <dbReference type="EMBL" id="MFD1602619.1"/>
    </source>
</evidence>